<proteinExistence type="predicted"/>
<sequence length="31" mass="3765">MVKGITTASFTFFWRKCHKWILWTNLPVSHK</sequence>
<dbReference type="EMBL" id="WNYA01000009">
    <property type="protein sequence ID" value="KAG8555528.1"/>
    <property type="molecule type" value="Genomic_DNA"/>
</dbReference>
<keyword evidence="2" id="KW-1185">Reference proteome</keyword>
<dbReference type="AlphaFoldDB" id="A0AAV7A5M1"/>
<gene>
    <name evidence="1" type="ORF">GDO81_017737</name>
</gene>
<evidence type="ECO:0000313" key="1">
    <source>
        <dbReference type="EMBL" id="KAG8555528.1"/>
    </source>
</evidence>
<comment type="caution">
    <text evidence="1">The sequence shown here is derived from an EMBL/GenBank/DDBJ whole genome shotgun (WGS) entry which is preliminary data.</text>
</comment>
<evidence type="ECO:0000313" key="2">
    <source>
        <dbReference type="Proteomes" id="UP000824782"/>
    </source>
</evidence>
<organism evidence="1 2">
    <name type="scientific">Engystomops pustulosus</name>
    <name type="common">Tungara frog</name>
    <name type="synonym">Physalaemus pustulosus</name>
    <dbReference type="NCBI Taxonomy" id="76066"/>
    <lineage>
        <taxon>Eukaryota</taxon>
        <taxon>Metazoa</taxon>
        <taxon>Chordata</taxon>
        <taxon>Craniata</taxon>
        <taxon>Vertebrata</taxon>
        <taxon>Euteleostomi</taxon>
        <taxon>Amphibia</taxon>
        <taxon>Batrachia</taxon>
        <taxon>Anura</taxon>
        <taxon>Neobatrachia</taxon>
        <taxon>Hyloidea</taxon>
        <taxon>Leptodactylidae</taxon>
        <taxon>Leiuperinae</taxon>
        <taxon>Engystomops</taxon>
    </lineage>
</organism>
<name>A0AAV7A5M1_ENGPU</name>
<dbReference type="Proteomes" id="UP000824782">
    <property type="component" value="Unassembled WGS sequence"/>
</dbReference>
<protein>
    <submittedName>
        <fullName evidence="1">Uncharacterized protein</fullName>
    </submittedName>
</protein>
<accession>A0AAV7A5M1</accession>
<reference evidence="1" key="1">
    <citation type="thesis" date="2020" institute="ProQuest LLC" country="789 East Eisenhower Parkway, Ann Arbor, MI, USA">
        <title>Comparative Genomics and Chromosome Evolution.</title>
        <authorList>
            <person name="Mudd A.B."/>
        </authorList>
    </citation>
    <scope>NUCLEOTIDE SEQUENCE</scope>
    <source>
        <strain evidence="1">237g6f4</strain>
        <tissue evidence="1">Blood</tissue>
    </source>
</reference>